<feature type="signal peptide" evidence="2">
    <location>
        <begin position="1"/>
        <end position="18"/>
    </location>
</feature>
<evidence type="ECO:0000259" key="3">
    <source>
        <dbReference type="Pfam" id="PF18962"/>
    </source>
</evidence>
<dbReference type="InterPro" id="IPR026444">
    <property type="entry name" value="Secre_tail"/>
</dbReference>
<dbReference type="Pfam" id="PF18962">
    <property type="entry name" value="Por_Secre_tail"/>
    <property type="match status" value="1"/>
</dbReference>
<proteinExistence type="predicted"/>
<name>A0AAE3Y538_9FLAO</name>
<protein>
    <submittedName>
        <fullName evidence="4">Delta-60 repeat protein</fullName>
    </submittedName>
</protein>
<feature type="chain" id="PRO_5042095854" evidence="2">
    <location>
        <begin position="19"/>
        <end position="469"/>
    </location>
</feature>
<gene>
    <name evidence="4" type="ORF">J2787_000514</name>
</gene>
<organism evidence="4 5">
    <name type="scientific">Chryseobacterium rhizosphaerae</name>
    <dbReference type="NCBI Taxonomy" id="395937"/>
    <lineage>
        <taxon>Bacteria</taxon>
        <taxon>Pseudomonadati</taxon>
        <taxon>Bacteroidota</taxon>
        <taxon>Flavobacteriia</taxon>
        <taxon>Flavobacteriales</taxon>
        <taxon>Weeksellaceae</taxon>
        <taxon>Chryseobacterium group</taxon>
        <taxon>Chryseobacterium</taxon>
    </lineage>
</organism>
<sequence length="469" mass="51871">MKKKLLFVFILITQTSFAQIISKDPTFASNGIYSLPTGSSYLGELTETTNPVFYQSFDSNTNQLIISKATNYNGSLDLTFGTNGKIALNYESHALVGFIRHANDRLTLLLNRYDATTSTNYLDVVRLLSDGQLDTSFSNGGIKVLANFFQNDMLIKSNLMEQGNKILVSGIGVDPTTGFLDYYTHTLRLNSDGTLDNSFGNNGELLTYELPRTVLDNQSNIIFLGHNTIKKYTPDGQPMAGFGTNGEVLFNGDNVNFVKADSGNKIIYARLGVSNPATIGRLNADGTPDTTFSYNGSLGLEFWDIYEKNGYYYIAGYADFNNVPNYYISKLNQSGAFDTTFGEYVESDSQLQYHSINAIKVFDNNSIIVSGNGPTSEIVKYLAGSSSSLSTRETVKNNAEITFESPVKQDLVYHSKEKLSRIEIYSIDGKLLKTVKENNSDVSELSKGVYFAKIIFENGKVSTKKFSKK</sequence>
<evidence type="ECO:0000256" key="2">
    <source>
        <dbReference type="SAM" id="SignalP"/>
    </source>
</evidence>
<keyword evidence="1 2" id="KW-0732">Signal</keyword>
<evidence type="ECO:0000313" key="4">
    <source>
        <dbReference type="EMBL" id="MDR6525144.1"/>
    </source>
</evidence>
<accession>A0AAE3Y538</accession>
<reference evidence="4" key="1">
    <citation type="submission" date="2023-07" db="EMBL/GenBank/DDBJ databases">
        <title>Sorghum-associated microbial communities from plants grown in Nebraska, USA.</title>
        <authorList>
            <person name="Schachtman D."/>
        </authorList>
    </citation>
    <scope>NUCLEOTIDE SEQUENCE</scope>
    <source>
        <strain evidence="4">DS2360</strain>
    </source>
</reference>
<dbReference type="AlphaFoldDB" id="A0AAE3Y538"/>
<evidence type="ECO:0000256" key="1">
    <source>
        <dbReference type="ARBA" id="ARBA00022729"/>
    </source>
</evidence>
<dbReference type="SUPFAM" id="SSF101898">
    <property type="entry name" value="NHL repeat"/>
    <property type="match status" value="1"/>
</dbReference>
<dbReference type="Proteomes" id="UP001184861">
    <property type="component" value="Unassembled WGS sequence"/>
</dbReference>
<dbReference type="Gene3D" id="2.80.10.50">
    <property type="match status" value="2"/>
</dbReference>
<dbReference type="NCBIfam" id="TIGR02608">
    <property type="entry name" value="delta_60_rpt"/>
    <property type="match status" value="4"/>
</dbReference>
<comment type="caution">
    <text evidence="4">The sequence shown here is derived from an EMBL/GenBank/DDBJ whole genome shotgun (WGS) entry which is preliminary data.</text>
</comment>
<dbReference type="Pfam" id="PF17164">
    <property type="entry name" value="DUF5122"/>
    <property type="match status" value="4"/>
</dbReference>
<feature type="domain" description="Secretion system C-terminal sorting" evidence="3">
    <location>
        <begin position="409"/>
        <end position="466"/>
    </location>
</feature>
<dbReference type="NCBIfam" id="TIGR04183">
    <property type="entry name" value="Por_Secre_tail"/>
    <property type="match status" value="1"/>
</dbReference>
<dbReference type="EMBL" id="JAVDQY010000001">
    <property type="protein sequence ID" value="MDR6525144.1"/>
    <property type="molecule type" value="Genomic_DNA"/>
</dbReference>
<dbReference type="RefSeq" id="WP_309944471.1">
    <property type="nucleotide sequence ID" value="NZ_JAVDQY010000001.1"/>
</dbReference>
<evidence type="ECO:0000313" key="5">
    <source>
        <dbReference type="Proteomes" id="UP001184861"/>
    </source>
</evidence>
<dbReference type="InterPro" id="IPR013431">
    <property type="entry name" value="Delta_60_rpt"/>
</dbReference>